<dbReference type="InterPro" id="IPR008332">
    <property type="entry name" value="MethylG_MeTrfase_N"/>
</dbReference>
<dbReference type="KEGG" id="hadh:FRZ61_50530"/>
<comment type="function">
    <text evidence="9">Involved in the cellular defense against the biological effects of O6-methylguanine (O6-MeG) and O4-methylthymine (O4-MeT) in DNA. Repairs the methylated nucleobase in DNA by stoichiometrically transferring the methyl group to a cysteine residue in the enzyme. This is a suicide reaction: the enzyme is irreversibly inactivated.</text>
</comment>
<evidence type="ECO:0000256" key="1">
    <source>
        <dbReference type="ARBA" id="ARBA00001286"/>
    </source>
</evidence>
<accession>A0A5J6N6F0</accession>
<evidence type="ECO:0000256" key="8">
    <source>
        <dbReference type="ARBA" id="ARBA00049348"/>
    </source>
</evidence>
<dbReference type="InterPro" id="IPR014048">
    <property type="entry name" value="MethylDNA_cys_MeTrfase_DNA-bd"/>
</dbReference>
<dbReference type="InterPro" id="IPR036217">
    <property type="entry name" value="MethylDNA_cys_MeTrfase_DNAb"/>
</dbReference>
<evidence type="ECO:0000256" key="2">
    <source>
        <dbReference type="ARBA" id="ARBA00008711"/>
    </source>
</evidence>
<dbReference type="Gene3D" id="3.30.160.70">
    <property type="entry name" value="Methylated DNA-protein cysteine methyltransferase domain"/>
    <property type="match status" value="1"/>
</dbReference>
<feature type="domain" description="Methylated-DNA-[protein]-cysteine S-methyltransferase DNA binding" evidence="10">
    <location>
        <begin position="81"/>
        <end position="160"/>
    </location>
</feature>
<dbReference type="GO" id="GO:0006307">
    <property type="term" value="P:DNA alkylation repair"/>
    <property type="evidence" value="ECO:0007669"/>
    <property type="project" value="UniProtKB-UniRule"/>
</dbReference>
<dbReference type="SUPFAM" id="SSF46767">
    <property type="entry name" value="Methylated DNA-protein cysteine methyltransferase, C-terminal domain"/>
    <property type="match status" value="1"/>
</dbReference>
<evidence type="ECO:0000256" key="7">
    <source>
        <dbReference type="ARBA" id="ARBA00023204"/>
    </source>
</evidence>
<name>A0A5J6N6F0_9PROT</name>
<dbReference type="InterPro" id="IPR023546">
    <property type="entry name" value="MGMT"/>
</dbReference>
<reference evidence="12 13" key="1">
    <citation type="submission" date="2019-08" db="EMBL/GenBank/DDBJ databases">
        <title>Hyperibacter terrae gen. nov., sp. nov. and Hyperibacter viscosus sp. nov., two new members in the family Rhodospirillaceae isolated from the rhizosphere of Hypericum perforatum.</title>
        <authorList>
            <person name="Noviana Z."/>
        </authorList>
    </citation>
    <scope>NUCLEOTIDE SEQUENCE [LARGE SCALE GENOMIC DNA]</scope>
    <source>
        <strain evidence="12 13">R5959</strain>
    </source>
</reference>
<dbReference type="CDD" id="cd06445">
    <property type="entry name" value="ATase"/>
    <property type="match status" value="1"/>
</dbReference>
<dbReference type="HAMAP" id="MF_00772">
    <property type="entry name" value="OGT"/>
    <property type="match status" value="1"/>
</dbReference>
<dbReference type="Proteomes" id="UP000325797">
    <property type="component" value="Chromosome"/>
</dbReference>
<keyword evidence="7 9" id="KW-0234">DNA repair</keyword>
<comment type="catalytic activity">
    <reaction evidence="8 9">
        <text>a 6-O-methyl-2'-deoxyguanosine in DNA + L-cysteinyl-[protein] = S-methyl-L-cysteinyl-[protein] + a 2'-deoxyguanosine in DNA</text>
        <dbReference type="Rhea" id="RHEA:24000"/>
        <dbReference type="Rhea" id="RHEA-COMP:10131"/>
        <dbReference type="Rhea" id="RHEA-COMP:10132"/>
        <dbReference type="Rhea" id="RHEA-COMP:11367"/>
        <dbReference type="Rhea" id="RHEA-COMP:11368"/>
        <dbReference type="ChEBI" id="CHEBI:29950"/>
        <dbReference type="ChEBI" id="CHEBI:82612"/>
        <dbReference type="ChEBI" id="CHEBI:85445"/>
        <dbReference type="ChEBI" id="CHEBI:85448"/>
        <dbReference type="EC" id="2.1.1.63"/>
    </reaction>
</comment>
<dbReference type="GO" id="GO:0032259">
    <property type="term" value="P:methylation"/>
    <property type="evidence" value="ECO:0007669"/>
    <property type="project" value="UniProtKB-KW"/>
</dbReference>
<dbReference type="InterPro" id="IPR001497">
    <property type="entry name" value="MethylDNA_cys_MeTrfase_AS"/>
</dbReference>
<evidence type="ECO:0000256" key="3">
    <source>
        <dbReference type="ARBA" id="ARBA00022490"/>
    </source>
</evidence>
<dbReference type="PROSITE" id="PS00374">
    <property type="entry name" value="MGMT"/>
    <property type="match status" value="1"/>
</dbReference>
<dbReference type="SUPFAM" id="SSF53155">
    <property type="entry name" value="Methylated DNA-protein cysteine methyltransferase domain"/>
    <property type="match status" value="1"/>
</dbReference>
<gene>
    <name evidence="12" type="ORF">FRZ61_50530</name>
</gene>
<evidence type="ECO:0000313" key="13">
    <source>
        <dbReference type="Proteomes" id="UP000325797"/>
    </source>
</evidence>
<keyword evidence="4 9" id="KW-0489">Methyltransferase</keyword>
<sequence>MTDSALLSRQAVMASPLGLLTLTEEEGFLTELSWDWGNDRPADPPPAGSPLLDRARAQLEAYFAGRRDGFDLPLAPRGTGFQRKVWERMRRIPYGATWSYAELARDVGSVARAVGQACGANPIPIIIPCHRVLAENGGLGGFSGAGGTESKSFLLELEGALPLRLL</sequence>
<evidence type="ECO:0000259" key="10">
    <source>
        <dbReference type="Pfam" id="PF01035"/>
    </source>
</evidence>
<evidence type="ECO:0000256" key="6">
    <source>
        <dbReference type="ARBA" id="ARBA00022763"/>
    </source>
</evidence>
<keyword evidence="5 9" id="KW-0808">Transferase</keyword>
<dbReference type="AlphaFoldDB" id="A0A5J6N6F0"/>
<dbReference type="InterPro" id="IPR036631">
    <property type="entry name" value="MGMT_N_sf"/>
</dbReference>
<comment type="miscellaneous">
    <text evidence="9">This enzyme catalyzes only one turnover and therefore is not strictly catalytic. According to one definition, an enzyme is a biocatalyst that acts repeatedly and over many reaction cycles.</text>
</comment>
<dbReference type="EMBL" id="CP042582">
    <property type="protein sequence ID" value="QEX25107.1"/>
    <property type="molecule type" value="Genomic_DNA"/>
</dbReference>
<comment type="similarity">
    <text evidence="2 9">Belongs to the MGMT family.</text>
</comment>
<dbReference type="PANTHER" id="PTHR10815:SF13">
    <property type="entry name" value="METHYLATED-DNA--PROTEIN-CYSTEINE METHYLTRANSFERASE"/>
    <property type="match status" value="1"/>
</dbReference>
<dbReference type="NCBIfam" id="TIGR00589">
    <property type="entry name" value="ogt"/>
    <property type="match status" value="1"/>
</dbReference>
<dbReference type="Pfam" id="PF02870">
    <property type="entry name" value="Methyltransf_1N"/>
    <property type="match status" value="1"/>
</dbReference>
<evidence type="ECO:0000256" key="5">
    <source>
        <dbReference type="ARBA" id="ARBA00022679"/>
    </source>
</evidence>
<dbReference type="FunFam" id="1.10.10.10:FF:000214">
    <property type="entry name" value="Methylated-DNA--protein-cysteine methyltransferase"/>
    <property type="match status" value="1"/>
</dbReference>
<keyword evidence="6 9" id="KW-0227">DNA damage</keyword>
<dbReference type="InterPro" id="IPR036388">
    <property type="entry name" value="WH-like_DNA-bd_sf"/>
</dbReference>
<evidence type="ECO:0000256" key="9">
    <source>
        <dbReference type="HAMAP-Rule" id="MF_00772"/>
    </source>
</evidence>
<evidence type="ECO:0000259" key="11">
    <source>
        <dbReference type="Pfam" id="PF02870"/>
    </source>
</evidence>
<evidence type="ECO:0000256" key="4">
    <source>
        <dbReference type="ARBA" id="ARBA00022603"/>
    </source>
</evidence>
<keyword evidence="13" id="KW-1185">Reference proteome</keyword>
<comment type="catalytic activity">
    <reaction evidence="1 9">
        <text>a 4-O-methyl-thymidine in DNA + L-cysteinyl-[protein] = a thymidine in DNA + S-methyl-L-cysteinyl-[protein]</text>
        <dbReference type="Rhea" id="RHEA:53428"/>
        <dbReference type="Rhea" id="RHEA-COMP:10131"/>
        <dbReference type="Rhea" id="RHEA-COMP:10132"/>
        <dbReference type="Rhea" id="RHEA-COMP:13555"/>
        <dbReference type="Rhea" id="RHEA-COMP:13556"/>
        <dbReference type="ChEBI" id="CHEBI:29950"/>
        <dbReference type="ChEBI" id="CHEBI:82612"/>
        <dbReference type="ChEBI" id="CHEBI:137386"/>
        <dbReference type="ChEBI" id="CHEBI:137387"/>
        <dbReference type="EC" id="2.1.1.63"/>
    </reaction>
</comment>
<keyword evidence="3 9" id="KW-0963">Cytoplasm</keyword>
<dbReference type="EC" id="2.1.1.63" evidence="9"/>
<comment type="subcellular location">
    <subcellularLocation>
        <location evidence="9">Cytoplasm</location>
    </subcellularLocation>
</comment>
<dbReference type="Gene3D" id="1.10.10.10">
    <property type="entry name" value="Winged helix-like DNA-binding domain superfamily/Winged helix DNA-binding domain"/>
    <property type="match status" value="1"/>
</dbReference>
<evidence type="ECO:0000313" key="12">
    <source>
        <dbReference type="EMBL" id="QEX25107.1"/>
    </source>
</evidence>
<dbReference type="PANTHER" id="PTHR10815">
    <property type="entry name" value="METHYLATED-DNA--PROTEIN-CYSTEINE METHYLTRANSFERASE"/>
    <property type="match status" value="1"/>
</dbReference>
<feature type="active site" description="Nucleophile; methyl group acceptor" evidence="9">
    <location>
        <position position="129"/>
    </location>
</feature>
<dbReference type="Pfam" id="PF01035">
    <property type="entry name" value="DNA_binding_1"/>
    <property type="match status" value="1"/>
</dbReference>
<feature type="domain" description="Methylguanine DNA methyltransferase ribonuclease-like" evidence="11">
    <location>
        <begin position="11"/>
        <end position="76"/>
    </location>
</feature>
<organism evidence="12 13">
    <name type="scientific">Hypericibacter adhaerens</name>
    <dbReference type="NCBI Taxonomy" id="2602016"/>
    <lineage>
        <taxon>Bacteria</taxon>
        <taxon>Pseudomonadati</taxon>
        <taxon>Pseudomonadota</taxon>
        <taxon>Alphaproteobacteria</taxon>
        <taxon>Rhodospirillales</taxon>
        <taxon>Dongiaceae</taxon>
        <taxon>Hypericibacter</taxon>
    </lineage>
</organism>
<dbReference type="GO" id="GO:0003908">
    <property type="term" value="F:methylated-DNA-[protein]-cysteine S-methyltransferase activity"/>
    <property type="evidence" value="ECO:0007669"/>
    <property type="project" value="UniProtKB-UniRule"/>
</dbReference>
<proteinExistence type="inferred from homology"/>
<protein>
    <recommendedName>
        <fullName evidence="9">Methylated-DNA--protein-cysteine methyltransferase</fullName>
        <ecNumber evidence="9">2.1.1.63</ecNumber>
    </recommendedName>
    <alternativeName>
        <fullName evidence="9">6-O-methylguanine-DNA methyltransferase</fullName>
        <shortName evidence="9">MGMT</shortName>
    </alternativeName>
    <alternativeName>
        <fullName evidence="9">O-6-methylguanine-DNA-alkyltransferase</fullName>
    </alternativeName>
</protein>
<dbReference type="GO" id="GO:0005737">
    <property type="term" value="C:cytoplasm"/>
    <property type="evidence" value="ECO:0007669"/>
    <property type="project" value="UniProtKB-SubCell"/>
</dbReference>